<evidence type="ECO:0000256" key="2">
    <source>
        <dbReference type="ARBA" id="ARBA00022741"/>
    </source>
</evidence>
<keyword evidence="7" id="KW-0413">Isomerase</keyword>
<dbReference type="InterPro" id="IPR000212">
    <property type="entry name" value="DNA_helicase_UvrD/REP"/>
</dbReference>
<comment type="catalytic activity">
    <reaction evidence="10">
        <text>ATP + H2O = ADP + phosphate + H(+)</text>
        <dbReference type="Rhea" id="RHEA:13065"/>
        <dbReference type="ChEBI" id="CHEBI:15377"/>
        <dbReference type="ChEBI" id="CHEBI:15378"/>
        <dbReference type="ChEBI" id="CHEBI:30616"/>
        <dbReference type="ChEBI" id="CHEBI:43474"/>
        <dbReference type="ChEBI" id="CHEBI:456216"/>
        <dbReference type="EC" id="5.6.2.4"/>
    </reaction>
</comment>
<dbReference type="EC" id="5.6.2.4" evidence="9"/>
<dbReference type="InterPro" id="IPR013986">
    <property type="entry name" value="DExx_box_DNA_helicase_dom_sf"/>
</dbReference>
<evidence type="ECO:0000259" key="12">
    <source>
        <dbReference type="PROSITE" id="PS51198"/>
    </source>
</evidence>
<dbReference type="InterPro" id="IPR014017">
    <property type="entry name" value="DNA_helicase_UvrD-like_C"/>
</dbReference>
<dbReference type="Pfam" id="PF00580">
    <property type="entry name" value="UvrD-helicase"/>
    <property type="match status" value="1"/>
</dbReference>
<keyword evidence="3 11" id="KW-0378">Hydrolase</keyword>
<dbReference type="CDD" id="cd17932">
    <property type="entry name" value="DEXQc_UvrD"/>
    <property type="match status" value="1"/>
</dbReference>
<sequence>MEWTLNEKQKEAVYAPLNSHTLVIAPAGTGKTEVLVSRILYLLENSIRPEEICAITFTNYAANEMLQRIKEKFNDVRRMPIAIGTLHSLYGQMLRYDIDDLNTSLDYRFKIADELQQCSILENKEIKVISNFKYIKQLRKLSNLISKHKVSKHLNPQNTTDLEKEGLVSVYEKYEMILRRRKMVDYDDLLIYMDKLFEENPRILNYWRNKYRVVLVDECQDLSLLQFKLITRLIGENSIFFGVGDPHQCIYAFAGAQKNIFKKFKAFFKNKNYVQIDLLENYRSTRKIVDYSNQIKLFEPYAKVVKDEEGLVEVISVPDLIEKLKTEDLSQWVVLFKENKHADFLIKHAIENGIPFKASLFKLIERDEIQIIISYLRLIYFNNFNSFWRLVQLKSIELSGDARWKLFKINPTGEHLTLYARWIEGEEQNWFDNPEDCEKLNTFLRKIKELRTQDISNLSKLAESLIPHLFKVELKGIKKESISLFIKWLDNIQPEKTRESAEKIVLDIENKAKFFKEPEENEDPNYLTLITIYKSKGLGWNNVAVLEYDLLQECARRRDEENEFLEYVSVTRAKTKLFLIK</sequence>
<evidence type="ECO:0000256" key="6">
    <source>
        <dbReference type="ARBA" id="ARBA00023125"/>
    </source>
</evidence>
<evidence type="ECO:0000256" key="1">
    <source>
        <dbReference type="ARBA" id="ARBA00009922"/>
    </source>
</evidence>
<dbReference type="AlphaFoldDB" id="A0A1A9QG77"/>
<proteinExistence type="inferred from homology"/>
<gene>
    <name evidence="14" type="ORF">A6V39_01660</name>
</gene>
<evidence type="ECO:0000256" key="10">
    <source>
        <dbReference type="ARBA" id="ARBA00048988"/>
    </source>
</evidence>
<evidence type="ECO:0000256" key="9">
    <source>
        <dbReference type="ARBA" id="ARBA00034808"/>
    </source>
</evidence>
<evidence type="ECO:0000259" key="13">
    <source>
        <dbReference type="PROSITE" id="PS51217"/>
    </source>
</evidence>
<protein>
    <recommendedName>
        <fullName evidence="9">DNA 3'-5' helicase</fullName>
        <ecNumber evidence="9">5.6.2.4</ecNumber>
    </recommendedName>
</protein>
<dbReference type="PANTHER" id="PTHR11070">
    <property type="entry name" value="UVRD / RECB / PCRA DNA HELICASE FAMILY MEMBER"/>
    <property type="match status" value="1"/>
</dbReference>
<dbReference type="Proteomes" id="UP000077623">
    <property type="component" value="Unassembled WGS sequence"/>
</dbReference>
<dbReference type="Gene3D" id="3.40.50.300">
    <property type="entry name" value="P-loop containing nucleotide triphosphate hydrolases"/>
    <property type="match status" value="2"/>
</dbReference>
<dbReference type="GO" id="GO:0003677">
    <property type="term" value="F:DNA binding"/>
    <property type="evidence" value="ECO:0007669"/>
    <property type="project" value="UniProtKB-KW"/>
</dbReference>
<evidence type="ECO:0000256" key="4">
    <source>
        <dbReference type="ARBA" id="ARBA00022806"/>
    </source>
</evidence>
<organism evidence="14 15">
    <name type="scientific">Candidatus Mycoplasma haematobovis</name>
    <dbReference type="NCBI Taxonomy" id="432608"/>
    <lineage>
        <taxon>Bacteria</taxon>
        <taxon>Bacillati</taxon>
        <taxon>Mycoplasmatota</taxon>
        <taxon>Mollicutes</taxon>
        <taxon>Mycoplasmataceae</taxon>
        <taxon>Mycoplasma</taxon>
    </lineage>
</organism>
<dbReference type="Gene3D" id="1.10.10.160">
    <property type="match status" value="1"/>
</dbReference>
<keyword evidence="4 11" id="KW-0347">Helicase</keyword>
<reference evidence="15" key="1">
    <citation type="submission" date="2016-04" db="EMBL/GenBank/DDBJ databases">
        <authorList>
            <person name="Quiroz-Castaneda R.E."/>
            <person name="Martinez-Ocampo F."/>
        </authorList>
    </citation>
    <scope>NUCLEOTIDE SEQUENCE [LARGE SCALE GENOMIC DNA]</scope>
    <source>
        <strain evidence="15">INIFAP01</strain>
    </source>
</reference>
<dbReference type="SUPFAM" id="SSF52540">
    <property type="entry name" value="P-loop containing nucleoside triphosphate hydrolases"/>
    <property type="match status" value="1"/>
</dbReference>
<comment type="similarity">
    <text evidence="1">Belongs to the helicase family. UvrD subfamily.</text>
</comment>
<dbReference type="PANTHER" id="PTHR11070:SF2">
    <property type="entry name" value="ATP-DEPENDENT DNA HELICASE SRS2"/>
    <property type="match status" value="1"/>
</dbReference>
<dbReference type="GO" id="GO:0043138">
    <property type="term" value="F:3'-5' DNA helicase activity"/>
    <property type="evidence" value="ECO:0007669"/>
    <property type="project" value="UniProtKB-EC"/>
</dbReference>
<dbReference type="InterPro" id="IPR027417">
    <property type="entry name" value="P-loop_NTPase"/>
</dbReference>
<keyword evidence="6" id="KW-0238">DNA-binding</keyword>
<evidence type="ECO:0000256" key="3">
    <source>
        <dbReference type="ARBA" id="ARBA00022801"/>
    </source>
</evidence>
<name>A0A1A9QG77_9MOLU</name>
<dbReference type="PROSITE" id="PS51217">
    <property type="entry name" value="UVRD_HELICASE_CTER"/>
    <property type="match status" value="1"/>
</dbReference>
<dbReference type="GO" id="GO:0005524">
    <property type="term" value="F:ATP binding"/>
    <property type="evidence" value="ECO:0007669"/>
    <property type="project" value="UniProtKB-UniRule"/>
</dbReference>
<evidence type="ECO:0000313" key="14">
    <source>
        <dbReference type="EMBL" id="OAL10749.1"/>
    </source>
</evidence>
<dbReference type="GO" id="GO:0016887">
    <property type="term" value="F:ATP hydrolysis activity"/>
    <property type="evidence" value="ECO:0007669"/>
    <property type="project" value="RHEA"/>
</dbReference>
<feature type="binding site" evidence="11">
    <location>
        <begin position="25"/>
        <end position="32"/>
    </location>
    <ligand>
        <name>ATP</name>
        <dbReference type="ChEBI" id="CHEBI:30616"/>
    </ligand>
</feature>
<keyword evidence="5 11" id="KW-0067">ATP-binding</keyword>
<evidence type="ECO:0000256" key="11">
    <source>
        <dbReference type="PROSITE-ProRule" id="PRU00560"/>
    </source>
</evidence>
<keyword evidence="2 11" id="KW-0547">Nucleotide-binding</keyword>
<keyword evidence="15" id="KW-1185">Reference proteome</keyword>
<dbReference type="STRING" id="432608.A6V39_01660"/>
<dbReference type="PROSITE" id="PS51198">
    <property type="entry name" value="UVRD_HELICASE_ATP_BIND"/>
    <property type="match status" value="1"/>
</dbReference>
<dbReference type="EMBL" id="LWUJ01000010">
    <property type="protein sequence ID" value="OAL10749.1"/>
    <property type="molecule type" value="Genomic_DNA"/>
</dbReference>
<evidence type="ECO:0000256" key="7">
    <source>
        <dbReference type="ARBA" id="ARBA00023235"/>
    </source>
</evidence>
<dbReference type="Gene3D" id="1.10.486.10">
    <property type="entry name" value="PCRA, domain 4"/>
    <property type="match status" value="1"/>
</dbReference>
<evidence type="ECO:0000256" key="5">
    <source>
        <dbReference type="ARBA" id="ARBA00022840"/>
    </source>
</evidence>
<evidence type="ECO:0000256" key="8">
    <source>
        <dbReference type="ARBA" id="ARBA00034617"/>
    </source>
</evidence>
<feature type="domain" description="UvrD-like helicase ATP-binding" evidence="12">
    <location>
        <begin position="4"/>
        <end position="285"/>
    </location>
</feature>
<dbReference type="InterPro" id="IPR014016">
    <property type="entry name" value="UvrD-like_ATP-bd"/>
</dbReference>
<dbReference type="Pfam" id="PF13361">
    <property type="entry name" value="UvrD_C"/>
    <property type="match status" value="1"/>
</dbReference>
<dbReference type="RefSeq" id="WP_187149984.1">
    <property type="nucleotide sequence ID" value="NZ_LWUJ01000010.1"/>
</dbReference>
<evidence type="ECO:0000313" key="15">
    <source>
        <dbReference type="Proteomes" id="UP000077623"/>
    </source>
</evidence>
<accession>A0A1A9QG77</accession>
<comment type="caution">
    <text evidence="14">The sequence shown here is derived from an EMBL/GenBank/DDBJ whole genome shotgun (WGS) entry which is preliminary data.</text>
</comment>
<dbReference type="GO" id="GO:0000725">
    <property type="term" value="P:recombinational repair"/>
    <property type="evidence" value="ECO:0007669"/>
    <property type="project" value="TreeGrafter"/>
</dbReference>
<comment type="catalytic activity">
    <reaction evidence="8">
        <text>Couples ATP hydrolysis with the unwinding of duplex DNA by translocating in the 3'-5' direction.</text>
        <dbReference type="EC" id="5.6.2.4"/>
    </reaction>
</comment>
<feature type="domain" description="UvrD-like helicase C-terminal" evidence="13">
    <location>
        <begin position="269"/>
        <end position="537"/>
    </location>
</feature>